<proteinExistence type="inferred from homology"/>
<dbReference type="GO" id="GO:0030254">
    <property type="term" value="P:protein secretion by the type III secretion system"/>
    <property type="evidence" value="ECO:0007669"/>
    <property type="project" value="InterPro"/>
</dbReference>
<dbReference type="NCBIfam" id="TIGR02551">
    <property type="entry name" value="SpaO_YscQ"/>
    <property type="match status" value="1"/>
</dbReference>
<protein>
    <submittedName>
        <fullName evidence="4">Type III secretion protein</fullName>
    </submittedName>
</protein>
<dbReference type="InterPro" id="IPR058805">
    <property type="entry name" value="SpaO_FliMN_C_rel"/>
</dbReference>
<feature type="domain" description="Flagellar motor switch protein FliN-like C-terminal" evidence="2">
    <location>
        <begin position="274"/>
        <end position="340"/>
    </location>
</feature>
<dbReference type="PATRIC" id="fig|1674920.3.peg.5239"/>
<feature type="domain" description="SpaO FliM/N C-terminal related" evidence="3">
    <location>
        <begin position="165"/>
        <end position="217"/>
    </location>
</feature>
<reference evidence="4 5" key="1">
    <citation type="submission" date="2015-06" db="EMBL/GenBank/DDBJ databases">
        <title>Draft genome sequence of an Antarctic Pseudomonas sp. strain KG01 with full potential for biotechnological applications.</title>
        <authorList>
            <person name="Pavlov M.S."/>
            <person name="Lira F."/>
            <person name="Martinez J.L."/>
            <person name="Marshall S.H."/>
        </authorList>
    </citation>
    <scope>NUCLEOTIDE SEQUENCE [LARGE SCALE GENOMIC DNA]</scope>
    <source>
        <strain evidence="4 5">KG01</strain>
    </source>
</reference>
<evidence type="ECO:0000313" key="5">
    <source>
        <dbReference type="Proteomes" id="UP000037551"/>
    </source>
</evidence>
<comment type="caution">
    <text evidence="4">The sequence shown here is derived from an EMBL/GenBank/DDBJ whole genome shotgun (WGS) entry which is preliminary data.</text>
</comment>
<dbReference type="OrthoDB" id="6516509at2"/>
<dbReference type="EMBL" id="LFMW01000007">
    <property type="protein sequence ID" value="KMT55288.1"/>
    <property type="molecule type" value="Genomic_DNA"/>
</dbReference>
<evidence type="ECO:0000313" key="4">
    <source>
        <dbReference type="EMBL" id="KMT55288.1"/>
    </source>
</evidence>
<dbReference type="PANTHER" id="PTHR30034:SF6">
    <property type="entry name" value="YOP PROTEINS TRANSLOCATION PROTEIN Q"/>
    <property type="match status" value="1"/>
</dbReference>
<dbReference type="Gene3D" id="2.30.330.10">
    <property type="entry name" value="SpoA-like"/>
    <property type="match status" value="1"/>
</dbReference>
<dbReference type="InterPro" id="IPR001543">
    <property type="entry name" value="FliN-like_C"/>
</dbReference>
<accession>A0A0J8G3J6</accession>
<dbReference type="AlphaFoldDB" id="A0A0J8G3J6"/>
<dbReference type="InterPro" id="IPR036429">
    <property type="entry name" value="SpoA-like_sf"/>
</dbReference>
<evidence type="ECO:0000256" key="1">
    <source>
        <dbReference type="ARBA" id="ARBA00009226"/>
    </source>
</evidence>
<sequence>MMISPLTLPAVDSATVAALRRLGRGVRMAFQVGDQHGELVLEPGNAPAGEVSYCFETACGVLAFGEPGPVLSLLGDCPVTLAAHGNDPEAWFWALFQHQLSPQVLSLLGFVRLRNAVLQQAFTCRVTVRLGESRVVDRLMLAPDTLLALCAAGPWVALVQPLPPSLPLSVSVLLGLSQLPISQVSSVRPGDVLMLKQPMFDANGEGQLRLGRHRLQGRLAHEHGALRFTLLSIEDTCVDEVSADQNQGYEWADPSPADDLAPVDTFGQEPFDELAMGLSVRCGTLQLSLGELRQLAPGSVLGVSGYAPGMAGLYYGDRPIGHGQLVDVDGRLGLQLSRVIFSR</sequence>
<dbReference type="RefSeq" id="WP_048724323.1">
    <property type="nucleotide sequence ID" value="NZ_LFMW01000007.1"/>
</dbReference>
<comment type="similarity">
    <text evidence="1">Belongs to the FliN/MopA/SpaO family.</text>
</comment>
<dbReference type="InterPro" id="IPR013385">
    <property type="entry name" value="T3SS_SpaO/YscQ/SpaO"/>
</dbReference>
<evidence type="ECO:0000259" key="2">
    <source>
        <dbReference type="Pfam" id="PF01052"/>
    </source>
</evidence>
<evidence type="ECO:0000259" key="3">
    <source>
        <dbReference type="Pfam" id="PF26304"/>
    </source>
</evidence>
<dbReference type="GO" id="GO:0050918">
    <property type="term" value="P:positive chemotaxis"/>
    <property type="evidence" value="ECO:0007669"/>
    <property type="project" value="TreeGrafter"/>
</dbReference>
<dbReference type="Pfam" id="PF26304">
    <property type="entry name" value="FliMN_C_rel"/>
    <property type="match status" value="1"/>
</dbReference>
<dbReference type="Pfam" id="PF01052">
    <property type="entry name" value="FliMN_C"/>
    <property type="match status" value="1"/>
</dbReference>
<name>A0A0J8G3J6_9PSED</name>
<gene>
    <name evidence="4" type="ORF">ACR52_12025</name>
</gene>
<dbReference type="PANTHER" id="PTHR30034">
    <property type="entry name" value="FLAGELLAR MOTOR SWITCH PROTEIN FLIM"/>
    <property type="match status" value="1"/>
</dbReference>
<dbReference type="Proteomes" id="UP000037551">
    <property type="component" value="Unassembled WGS sequence"/>
</dbReference>
<organism evidence="4 5">
    <name type="scientific">Pseudomonas fildesensis</name>
    <dbReference type="NCBI Taxonomy" id="1674920"/>
    <lineage>
        <taxon>Bacteria</taxon>
        <taxon>Pseudomonadati</taxon>
        <taxon>Pseudomonadota</taxon>
        <taxon>Gammaproteobacteria</taxon>
        <taxon>Pseudomonadales</taxon>
        <taxon>Pseudomonadaceae</taxon>
        <taxon>Pseudomonas</taxon>
    </lineage>
</organism>
<dbReference type="GO" id="GO:0071978">
    <property type="term" value="P:bacterial-type flagellum-dependent swarming motility"/>
    <property type="evidence" value="ECO:0007669"/>
    <property type="project" value="TreeGrafter"/>
</dbReference>
<dbReference type="SUPFAM" id="SSF101801">
    <property type="entry name" value="Surface presentation of antigens (SPOA)"/>
    <property type="match status" value="1"/>
</dbReference>
<keyword evidence="5" id="KW-1185">Reference proteome</keyword>
<dbReference type="STRING" id="1674920.ACR52_12025"/>